<evidence type="ECO:0000256" key="2">
    <source>
        <dbReference type="ARBA" id="ARBA00022692"/>
    </source>
</evidence>
<feature type="compositionally biased region" description="Low complexity" evidence="7">
    <location>
        <begin position="509"/>
        <end position="546"/>
    </location>
</feature>
<dbReference type="FunFam" id="2.60.40.10:FF:000180">
    <property type="entry name" value="Fibronectin type III domain containing 3A"/>
    <property type="match status" value="1"/>
</dbReference>
<dbReference type="SMART" id="SM00060">
    <property type="entry name" value="FN3"/>
    <property type="match status" value="7"/>
</dbReference>
<evidence type="ECO:0000256" key="6">
    <source>
        <dbReference type="ARBA" id="ARBA00038207"/>
    </source>
</evidence>
<dbReference type="RefSeq" id="XP_012884354.1">
    <property type="nucleotide sequence ID" value="XM_013028900.1"/>
</dbReference>
<proteinExistence type="inferred from homology"/>
<keyword evidence="5 8" id="KW-0472">Membrane</keyword>
<feature type="compositionally biased region" description="Polar residues" evidence="7">
    <location>
        <begin position="693"/>
        <end position="725"/>
    </location>
</feature>
<evidence type="ECO:0000256" key="8">
    <source>
        <dbReference type="SAM" id="Phobius"/>
    </source>
</evidence>
<feature type="compositionally biased region" description="Low complexity" evidence="7">
    <location>
        <begin position="652"/>
        <end position="689"/>
    </location>
</feature>
<evidence type="ECO:0000313" key="10">
    <source>
        <dbReference type="Proteomes" id="UP000081671"/>
    </source>
</evidence>
<sequence>MESQLVSTFTYMPLVTPFMNPTQQMESYQDASNTPQIVTYPKRYNRWSPRPQYWIILVQVNPGEILTIKGDDGTIQNIHGPADVPLMSPSGTLPPIYLPPGYMSQVVEENGIQKIIVVPQITDYNLQVPATTHGSQYMTHPPVLYPHATQMMYPPAQGEFPVTYFQEPVVQQLMPPLPALPPAPATYMYQDYHETYSYGRANYNEFDERPAKTGEYKKMKDRPGGCKNKATSITPAKYTPDVYTVDSAPHIYTVDESCSTYTVDNTLSTCTENSTLNTHTFDNLPNTDISNETPSISTDSAHNMVTTDTNFCSETTDSTDCASTTTTSDIIVSPSVLENPSGSSSSANAANTPISENAPSIIENSLATTSAPSTTCDESSAPSTSTDPRIINDEHNAPLTTSASSTTDTEPSALSSSSADPSTPSITSVFSNTSTSTAEPSAPSTSSPELSDPLISSTELSAVSPSGAEPSAPSTSSVESTDILTLSALTTSSTESSAPLTLSELSTTSIETCAPSTSSAEPSAPLTSNVELSTPSTTSAEPSAPLISSNTSTTSAKPSVPSTSSTELSAPVLSSTEQIVPLIFSASSTELSVASTSSAEPSAPSITSAKSTDLTCSAPLALSDLSTTSAEPSAPSTSYVEPTVPVISNVEPSISSTSADPSAPSTTITEPSVPSISSAESSTPSISSADLSAPSTSITEPSVHSMSSAESTTYSTFSAEPSAPNTESTESTAPTTSGAAKAETNYGKNQTPTDGENEQKSTGKQNQIQSSSEPLKECTKQPEKSRRFNIEKPIVSDIQNRSAVITWNLYGSEEFDDTRPPVTFELAMSTTGKNGKYKNIYSGDKLSFNLHTLQPSMTYFLRVAARRGSNYKILSEVVNFTTPGCEPDRPQAPKLINRSKNTLNLQWKGSNENGSKINSFLLEWDEGKGENFKSCYTGTMKQQKFLKLTASTKYSFRLAARNNFGLSDFSEIAAFYTSGSMPPTPLPPKLKEADIFSLSLEWCAPANVNSHSHLTYVLEMEEPGTGLGFKPTYNGEDFSCTITNLQRSTTYKFRIFSYNMEGRSNPSNEVKYTTCPDKPGAPTQPYVKGKIHAHKVKIGWQSPKDNGGAHILSYTLEVNDNAHENVWNIIYNGSIREFLCDHLQPDRIYKLRVFCTSPVGHSQPSDELTVQTPALAPSNRTQSSNHKKKSKETSSQCANPPATDNSEAPVLIRNTENNQDFGPEHADTLGSHSVPCESAPVPRPPAQCSAPVLTCKGPTCIVVSWTVPECNGAEVTDYKLELGQTEESMQLIYTGICLRYEAKSLIPATTYFCRVQAVNVIGVGQFGETATITTPATVPSIVQNLQEVPEKVPENLASSCLAIKWEEPICNGSPVTGYNIEYGDRRIMTIDTVTEYILKNLQPDTMYKIRIQAINHYGLSPFSQPIRSKTKPLLLNPPPLECAILGHQSLKLKWGNNSNRRILSSLISYNLFMKDRSDRFSVIYHGPCQTHRVQRLTECTEYSFKIQACNEAGEGPESDIYVFTTKKTPPAALQAPRIHRLKFNACEIKWGSLEPINGDPIVYNLQVITDKGTEQLYKGPNTSFSYSNFITNTNYRFKVCAGRQYKTSAGKQELWGPFSPTSVFLTHRNSKGGRGNDRRDDRLRIELSDESFIFILVIVFAALALLSAASIQKFLIS</sequence>
<dbReference type="PROSITE" id="PS50853">
    <property type="entry name" value="FN3"/>
    <property type="match status" value="8"/>
</dbReference>
<feature type="region of interest" description="Disordered" evidence="7">
    <location>
        <begin position="509"/>
        <end position="572"/>
    </location>
</feature>
<evidence type="ECO:0000256" key="1">
    <source>
        <dbReference type="ARBA" id="ARBA00004167"/>
    </source>
</evidence>
<feature type="compositionally biased region" description="Low complexity" evidence="7">
    <location>
        <begin position="726"/>
        <end position="740"/>
    </location>
</feature>
<keyword evidence="10" id="KW-1185">Reference proteome</keyword>
<keyword evidence="4 8" id="KW-1133">Transmembrane helix</keyword>
<keyword evidence="3" id="KW-0677">Repeat</keyword>
<dbReference type="InterPro" id="IPR036116">
    <property type="entry name" value="FN3_sf"/>
</dbReference>
<feature type="region of interest" description="Disordered" evidence="7">
    <location>
        <begin position="332"/>
        <end position="354"/>
    </location>
</feature>
<feature type="region of interest" description="Disordered" evidence="7">
    <location>
        <begin position="651"/>
        <end position="788"/>
    </location>
</feature>
<dbReference type="FunCoup" id="A0A1S3G7W5">
    <property type="interactions" value="4"/>
</dbReference>
<evidence type="ECO:0000256" key="3">
    <source>
        <dbReference type="ARBA" id="ARBA00022737"/>
    </source>
</evidence>
<feature type="domain" description="Fibronectin type-III" evidence="9">
    <location>
        <begin position="1436"/>
        <end position="1528"/>
    </location>
</feature>
<comment type="similarity">
    <text evidence="6">Belongs to the FNDC3 family.</text>
</comment>
<dbReference type="OrthoDB" id="443915at2759"/>
<dbReference type="InterPro" id="IPR050964">
    <property type="entry name" value="Striated_Muscle_Regulatory"/>
</dbReference>
<feature type="domain" description="Fibronectin type-III" evidence="9">
    <location>
        <begin position="984"/>
        <end position="1077"/>
    </location>
</feature>
<dbReference type="GeneID" id="105995203"/>
<feature type="compositionally biased region" description="Polar residues" evidence="7">
    <location>
        <begin position="454"/>
        <end position="464"/>
    </location>
</feature>
<feature type="compositionally biased region" description="Polar residues" evidence="7">
    <location>
        <begin position="368"/>
        <end position="387"/>
    </location>
</feature>
<feature type="compositionally biased region" description="Polar residues" evidence="7">
    <location>
        <begin position="1160"/>
        <end position="1184"/>
    </location>
</feature>
<feature type="region of interest" description="Disordered" evidence="7">
    <location>
        <begin position="368"/>
        <end position="480"/>
    </location>
</feature>
<evidence type="ECO:0000256" key="7">
    <source>
        <dbReference type="SAM" id="MobiDB-lite"/>
    </source>
</evidence>
<dbReference type="FunFam" id="2.60.40.10:FF:000373">
    <property type="entry name" value="fibronectin type-III domain-containing protein 3A isoform X1"/>
    <property type="match status" value="1"/>
</dbReference>
<accession>A0A1S3G7W5</accession>
<feature type="domain" description="Fibronectin type-III" evidence="9">
    <location>
        <begin position="1081"/>
        <end position="1175"/>
    </location>
</feature>
<feature type="domain" description="Fibronectin type-III" evidence="9">
    <location>
        <begin position="1529"/>
        <end position="1629"/>
    </location>
</feature>
<dbReference type="CDD" id="cd00063">
    <property type="entry name" value="FN3"/>
    <property type="match status" value="8"/>
</dbReference>
<feature type="compositionally biased region" description="Low complexity" evidence="7">
    <location>
        <begin position="339"/>
        <end position="351"/>
    </location>
</feature>
<reference evidence="11" key="1">
    <citation type="submission" date="2025-08" db="UniProtKB">
        <authorList>
            <consortium name="RefSeq"/>
        </authorList>
    </citation>
    <scope>IDENTIFICATION</scope>
    <source>
        <tissue evidence="11">Kidney</tissue>
    </source>
</reference>
<feature type="domain" description="Fibronectin type-III" evidence="9">
    <location>
        <begin position="889"/>
        <end position="980"/>
    </location>
</feature>
<evidence type="ECO:0000313" key="11">
    <source>
        <dbReference type="RefSeq" id="XP_012884354.1"/>
    </source>
</evidence>
<protein>
    <submittedName>
        <fullName evidence="11">Fibronectin type III domain containing protein 3C1-like</fullName>
    </submittedName>
</protein>
<feature type="compositionally biased region" description="Polar residues" evidence="7">
    <location>
        <begin position="746"/>
        <end position="773"/>
    </location>
</feature>
<dbReference type="PANTHER" id="PTHR13817">
    <property type="entry name" value="TITIN"/>
    <property type="match status" value="1"/>
</dbReference>
<feature type="region of interest" description="Disordered" evidence="7">
    <location>
        <begin position="1160"/>
        <end position="1237"/>
    </location>
</feature>
<feature type="transmembrane region" description="Helical" evidence="8">
    <location>
        <begin position="1652"/>
        <end position="1671"/>
    </location>
</feature>
<dbReference type="SUPFAM" id="SSF49265">
    <property type="entry name" value="Fibronectin type III"/>
    <property type="match status" value="4"/>
</dbReference>
<dbReference type="InterPro" id="IPR013783">
    <property type="entry name" value="Ig-like_fold"/>
</dbReference>
<dbReference type="KEGG" id="dord:105995203"/>
<feature type="domain" description="Fibronectin type-III" evidence="9">
    <location>
        <begin position="1338"/>
        <end position="1433"/>
    </location>
</feature>
<dbReference type="GO" id="GO:0016020">
    <property type="term" value="C:membrane"/>
    <property type="evidence" value="ECO:0007669"/>
    <property type="project" value="UniProtKB-SubCell"/>
</dbReference>
<evidence type="ECO:0000259" key="9">
    <source>
        <dbReference type="PROSITE" id="PS50853"/>
    </source>
</evidence>
<evidence type="ECO:0000256" key="4">
    <source>
        <dbReference type="ARBA" id="ARBA00022989"/>
    </source>
</evidence>
<feature type="compositionally biased region" description="Polar residues" evidence="7">
    <location>
        <begin position="547"/>
        <end position="572"/>
    </location>
</feature>
<feature type="compositionally biased region" description="Basic and acidic residues" evidence="7">
    <location>
        <begin position="774"/>
        <end position="788"/>
    </location>
</feature>
<dbReference type="Pfam" id="PF00041">
    <property type="entry name" value="fn3"/>
    <property type="match status" value="5"/>
</dbReference>
<feature type="domain" description="Fibronectin type-III" evidence="9">
    <location>
        <begin position="1244"/>
        <end position="1337"/>
    </location>
</feature>
<keyword evidence="2 8" id="KW-0812">Transmembrane</keyword>
<feature type="compositionally biased region" description="Low complexity" evidence="7">
    <location>
        <begin position="407"/>
        <end position="449"/>
    </location>
</feature>
<feature type="compositionally biased region" description="Polar residues" evidence="7">
    <location>
        <begin position="1193"/>
        <end position="1206"/>
    </location>
</feature>
<dbReference type="Proteomes" id="UP000081671">
    <property type="component" value="Unplaced"/>
</dbReference>
<gene>
    <name evidence="11" type="primary">LOC105995203</name>
</gene>
<dbReference type="Gene3D" id="2.60.40.10">
    <property type="entry name" value="Immunoglobulins"/>
    <property type="match status" value="8"/>
</dbReference>
<comment type="subcellular location">
    <subcellularLocation>
        <location evidence="1">Membrane</location>
        <topology evidence="1">Single-pass membrane protein</topology>
    </subcellularLocation>
</comment>
<name>A0A1S3G7W5_DIPOR</name>
<organism evidence="10 11">
    <name type="scientific">Dipodomys ordii</name>
    <name type="common">Ord's kangaroo rat</name>
    <dbReference type="NCBI Taxonomy" id="10020"/>
    <lineage>
        <taxon>Eukaryota</taxon>
        <taxon>Metazoa</taxon>
        <taxon>Chordata</taxon>
        <taxon>Craniata</taxon>
        <taxon>Vertebrata</taxon>
        <taxon>Euteleostomi</taxon>
        <taxon>Mammalia</taxon>
        <taxon>Eutheria</taxon>
        <taxon>Euarchontoglires</taxon>
        <taxon>Glires</taxon>
        <taxon>Rodentia</taxon>
        <taxon>Castorimorpha</taxon>
        <taxon>Heteromyidae</taxon>
        <taxon>Dipodomyinae</taxon>
        <taxon>Dipodomys</taxon>
    </lineage>
</organism>
<dbReference type="InParanoid" id="A0A1S3G7W5"/>
<dbReference type="PANTHER" id="PTHR13817:SF73">
    <property type="entry name" value="FIBRONECTIN TYPE-III DOMAIN-CONTAINING PROTEIN"/>
    <property type="match status" value="1"/>
</dbReference>
<evidence type="ECO:0000256" key="5">
    <source>
        <dbReference type="ARBA" id="ARBA00023136"/>
    </source>
</evidence>
<feature type="domain" description="Fibronectin type-III" evidence="9">
    <location>
        <begin position="789"/>
        <end position="885"/>
    </location>
</feature>
<dbReference type="InterPro" id="IPR003961">
    <property type="entry name" value="FN3_dom"/>
</dbReference>